<reference evidence="13" key="1">
    <citation type="submission" date="2012-06" db="EMBL/GenBank/DDBJ databases">
        <title>Complete sequence of chromosome of Desulfomonile tiedjei DSM 6799.</title>
        <authorList>
            <person name="Lucas S."/>
            <person name="Copeland A."/>
            <person name="Lapidus A."/>
            <person name="Glavina del Rio T."/>
            <person name="Dalin E."/>
            <person name="Tice H."/>
            <person name="Bruce D."/>
            <person name="Goodwin L."/>
            <person name="Pitluck S."/>
            <person name="Peters L."/>
            <person name="Ovchinnikova G."/>
            <person name="Zeytun A."/>
            <person name="Lu M."/>
            <person name="Kyrpides N."/>
            <person name="Mavromatis K."/>
            <person name="Ivanova N."/>
            <person name="Brettin T."/>
            <person name="Detter J.C."/>
            <person name="Han C."/>
            <person name="Larimer F."/>
            <person name="Land M."/>
            <person name="Hauser L."/>
            <person name="Markowitz V."/>
            <person name="Cheng J.-F."/>
            <person name="Hugenholtz P."/>
            <person name="Woyke T."/>
            <person name="Wu D."/>
            <person name="Spring S."/>
            <person name="Schroeder M."/>
            <person name="Brambilla E."/>
            <person name="Klenk H.-P."/>
            <person name="Eisen J.A."/>
        </authorList>
    </citation>
    <scope>NUCLEOTIDE SEQUENCE [LARGE SCALE GENOMIC DNA]</scope>
    <source>
        <strain evidence="13">ATCC 49306 / DSM 6799 / DCB-1</strain>
    </source>
</reference>
<keyword evidence="10" id="KW-0175">Coiled coil</keyword>
<evidence type="ECO:0000256" key="6">
    <source>
        <dbReference type="ARBA" id="ARBA00022840"/>
    </source>
</evidence>
<dbReference type="PIRSF" id="PIRSF003128">
    <property type="entry name" value="RecN"/>
    <property type="match status" value="1"/>
</dbReference>
<dbReference type="CDD" id="cd03241">
    <property type="entry name" value="ABC_RecN"/>
    <property type="match status" value="2"/>
</dbReference>
<comment type="function">
    <text evidence="1 9">May be involved in recombinational repair of damaged DNA.</text>
</comment>
<accession>I4CBW4</accession>
<dbReference type="GO" id="GO:0006310">
    <property type="term" value="P:DNA recombination"/>
    <property type="evidence" value="ECO:0007669"/>
    <property type="project" value="InterPro"/>
</dbReference>
<dbReference type="KEGG" id="dti:Desti_4423"/>
<dbReference type="PATRIC" id="fig|706587.4.peg.5019"/>
<dbReference type="GO" id="GO:0043590">
    <property type="term" value="C:bacterial nucleoid"/>
    <property type="evidence" value="ECO:0007669"/>
    <property type="project" value="TreeGrafter"/>
</dbReference>
<gene>
    <name evidence="12" type="ordered locus">Desti_4423</name>
</gene>
<dbReference type="InterPro" id="IPR004604">
    <property type="entry name" value="DNA_recomb/repair_RecN"/>
</dbReference>
<evidence type="ECO:0000256" key="3">
    <source>
        <dbReference type="ARBA" id="ARBA00021315"/>
    </source>
</evidence>
<dbReference type="RefSeq" id="WP_014812170.1">
    <property type="nucleotide sequence ID" value="NC_018025.1"/>
</dbReference>
<evidence type="ECO:0000256" key="9">
    <source>
        <dbReference type="PIRNR" id="PIRNR003128"/>
    </source>
</evidence>
<keyword evidence="5 9" id="KW-0227">DNA damage</keyword>
<dbReference type="GO" id="GO:0009432">
    <property type="term" value="P:SOS response"/>
    <property type="evidence" value="ECO:0007669"/>
    <property type="project" value="TreeGrafter"/>
</dbReference>
<evidence type="ECO:0000259" key="11">
    <source>
        <dbReference type="Pfam" id="PF02463"/>
    </source>
</evidence>
<evidence type="ECO:0000256" key="5">
    <source>
        <dbReference type="ARBA" id="ARBA00022763"/>
    </source>
</evidence>
<dbReference type="InterPro" id="IPR027417">
    <property type="entry name" value="P-loop_NTPase"/>
</dbReference>
<dbReference type="FunFam" id="3.40.50.300:FF:000319">
    <property type="entry name" value="DNA repair protein RecN"/>
    <property type="match status" value="1"/>
</dbReference>
<feature type="domain" description="RecF/RecN/SMC N-terminal" evidence="11">
    <location>
        <begin position="6"/>
        <end position="504"/>
    </location>
</feature>
<sequence>MLRYLKIANLAIIDNVEIEFGDGFNVLTGETGAGKSILIGALNLLLGSRGSAELIRTGEEEAHVEGLFEISPTSLPDSLKEAIGSGEFVLSRKIARSGRSRCWINGNLASVGMLQSIGSSLVSIFGQHDHRVLLDPDEHIDILDRYGALDKQVGEVADLYSRWKKAEKDLDAALGRLEELKRESRENADSIKELSEAGLKAGEEEELTQERDTLKKAVQIREKAFEAYQVLYGKSGSIIENLSDVKRATDYLASTSQKFEALRENFQDAVYRLDDVALELRDIAKNFSADPARLEAIEERLVALRRLKRKYGRDIPGLVALLDSLSQEEGNLLDAQNLVNKTRAAATQFHEDYLKAGENLSISRKEAASQLEKAMGQELSELAMREAVFSVEFQPLERDRSSQKGLESVEFFLASNPGEAARPLARIASGGELSRIMLALKALQADGQGASTVIFDEVDAGIGGNTAFAVGSRLARVARRQQVLCVTHLHQIAALANHHFAVQKHVSEGRTQIDVKSLDSEARPAELARMLGAGYDPESVKEHIKKLMEFRSMENSQ</sequence>
<evidence type="ECO:0000256" key="4">
    <source>
        <dbReference type="ARBA" id="ARBA00022741"/>
    </source>
</evidence>
<dbReference type="EMBL" id="CP003360">
    <property type="protein sequence ID" value="AFM27055.1"/>
    <property type="molecule type" value="Genomic_DNA"/>
</dbReference>
<dbReference type="InterPro" id="IPR003395">
    <property type="entry name" value="RecF/RecN/SMC_N"/>
</dbReference>
<dbReference type="GO" id="GO:0006281">
    <property type="term" value="P:DNA repair"/>
    <property type="evidence" value="ECO:0007669"/>
    <property type="project" value="UniProtKB-KW"/>
</dbReference>
<dbReference type="HOGENOM" id="CLU_018297_3_0_7"/>
<keyword evidence="6" id="KW-0067">ATP-binding</keyword>
<name>I4CBW4_DESTA</name>
<evidence type="ECO:0000256" key="10">
    <source>
        <dbReference type="SAM" id="Coils"/>
    </source>
</evidence>
<evidence type="ECO:0000256" key="7">
    <source>
        <dbReference type="ARBA" id="ARBA00023204"/>
    </source>
</evidence>
<organism evidence="12 13">
    <name type="scientific">Desulfomonile tiedjei (strain ATCC 49306 / DSM 6799 / DCB-1)</name>
    <dbReference type="NCBI Taxonomy" id="706587"/>
    <lineage>
        <taxon>Bacteria</taxon>
        <taxon>Pseudomonadati</taxon>
        <taxon>Thermodesulfobacteriota</taxon>
        <taxon>Desulfomonilia</taxon>
        <taxon>Desulfomonilales</taxon>
        <taxon>Desulfomonilaceae</taxon>
        <taxon>Desulfomonile</taxon>
    </lineage>
</organism>
<dbReference type="GO" id="GO:0005524">
    <property type="term" value="F:ATP binding"/>
    <property type="evidence" value="ECO:0007669"/>
    <property type="project" value="UniProtKB-KW"/>
</dbReference>
<dbReference type="PANTHER" id="PTHR11059:SF0">
    <property type="entry name" value="DNA REPAIR PROTEIN RECN"/>
    <property type="match status" value="1"/>
</dbReference>
<proteinExistence type="inferred from homology"/>
<dbReference type="SUPFAM" id="SSF52540">
    <property type="entry name" value="P-loop containing nucleoside triphosphate hydrolases"/>
    <property type="match status" value="2"/>
</dbReference>
<dbReference type="STRING" id="706587.Desti_4423"/>
<evidence type="ECO:0000256" key="1">
    <source>
        <dbReference type="ARBA" id="ARBA00003618"/>
    </source>
</evidence>
<dbReference type="Gene3D" id="3.40.50.300">
    <property type="entry name" value="P-loop containing nucleotide triphosphate hydrolases"/>
    <property type="match status" value="2"/>
</dbReference>
<keyword evidence="13" id="KW-1185">Reference proteome</keyword>
<feature type="coiled-coil region" evidence="10">
    <location>
        <begin position="163"/>
        <end position="197"/>
    </location>
</feature>
<dbReference type="NCBIfam" id="TIGR00634">
    <property type="entry name" value="recN"/>
    <property type="match status" value="1"/>
</dbReference>
<comment type="similarity">
    <text evidence="2 9">Belongs to the RecN family.</text>
</comment>
<dbReference type="PANTHER" id="PTHR11059">
    <property type="entry name" value="DNA REPAIR PROTEIN RECN"/>
    <property type="match status" value="1"/>
</dbReference>
<dbReference type="Proteomes" id="UP000006055">
    <property type="component" value="Chromosome"/>
</dbReference>
<protein>
    <recommendedName>
        <fullName evidence="3 9">DNA repair protein RecN</fullName>
    </recommendedName>
    <alternativeName>
        <fullName evidence="8 9">Recombination protein N</fullName>
    </alternativeName>
</protein>
<evidence type="ECO:0000313" key="12">
    <source>
        <dbReference type="EMBL" id="AFM27055.1"/>
    </source>
</evidence>
<keyword evidence="7 9" id="KW-0234">DNA repair</keyword>
<dbReference type="AlphaFoldDB" id="I4CBW4"/>
<evidence type="ECO:0000313" key="13">
    <source>
        <dbReference type="Proteomes" id="UP000006055"/>
    </source>
</evidence>
<evidence type="ECO:0000256" key="2">
    <source>
        <dbReference type="ARBA" id="ARBA00009441"/>
    </source>
</evidence>
<dbReference type="Pfam" id="PF02463">
    <property type="entry name" value="SMC_N"/>
    <property type="match status" value="1"/>
</dbReference>
<evidence type="ECO:0000256" key="8">
    <source>
        <dbReference type="ARBA" id="ARBA00033408"/>
    </source>
</evidence>
<dbReference type="OrthoDB" id="9806954at2"/>
<keyword evidence="4" id="KW-0547">Nucleotide-binding</keyword>
<dbReference type="eggNOG" id="COG0497">
    <property type="taxonomic scope" value="Bacteria"/>
</dbReference>